<keyword evidence="3" id="KW-1185">Reference proteome</keyword>
<keyword evidence="1" id="KW-1133">Transmembrane helix</keyword>
<feature type="transmembrane region" description="Helical" evidence="1">
    <location>
        <begin position="86"/>
        <end position="102"/>
    </location>
</feature>
<dbReference type="EMBL" id="JXRQ01000015">
    <property type="protein sequence ID" value="KIL51646.1"/>
    <property type="molecule type" value="Genomic_DNA"/>
</dbReference>
<gene>
    <name evidence="2" type="ORF">KP77_11580</name>
</gene>
<organism evidence="2 3">
    <name type="scientific">Jeotgalibacillus alimentarius</name>
    <dbReference type="NCBI Taxonomy" id="135826"/>
    <lineage>
        <taxon>Bacteria</taxon>
        <taxon>Bacillati</taxon>
        <taxon>Bacillota</taxon>
        <taxon>Bacilli</taxon>
        <taxon>Bacillales</taxon>
        <taxon>Caryophanaceae</taxon>
        <taxon>Jeotgalibacillus</taxon>
    </lineage>
</organism>
<feature type="transmembrane region" description="Helical" evidence="1">
    <location>
        <begin position="6"/>
        <end position="26"/>
    </location>
</feature>
<evidence type="ECO:0000313" key="2">
    <source>
        <dbReference type="EMBL" id="KIL51646.1"/>
    </source>
</evidence>
<evidence type="ECO:0000313" key="3">
    <source>
        <dbReference type="Proteomes" id="UP000031950"/>
    </source>
</evidence>
<dbReference type="Proteomes" id="UP000031950">
    <property type="component" value="Unassembled WGS sequence"/>
</dbReference>
<comment type="caution">
    <text evidence="2">The sequence shown here is derived from an EMBL/GenBank/DDBJ whole genome shotgun (WGS) entry which is preliminary data.</text>
</comment>
<dbReference type="STRING" id="135826.KP77_11580"/>
<dbReference type="PATRIC" id="fig|135826.4.peg.1154"/>
<keyword evidence="1" id="KW-0472">Membrane</keyword>
<evidence type="ECO:0000256" key="1">
    <source>
        <dbReference type="SAM" id="Phobius"/>
    </source>
</evidence>
<keyword evidence="1" id="KW-0812">Transmembrane</keyword>
<feature type="transmembrane region" description="Helical" evidence="1">
    <location>
        <begin position="57"/>
        <end position="74"/>
    </location>
</feature>
<protein>
    <submittedName>
        <fullName evidence="2">Uncharacterized protein</fullName>
    </submittedName>
</protein>
<proteinExistence type="predicted"/>
<sequence>MVGAGAASFYYIPTLFGIDFLIGSFLTFLLYRLFGFRIALIHSIIFAYATFYIWGHVYGSAAMLLEFLTVVFLYKKFRQSLIMADMIYWLLYAGGLAAGLQIF</sequence>
<dbReference type="AlphaFoldDB" id="A0A0C2W4Y7"/>
<name>A0A0C2W4Y7_9BACL</name>
<accession>A0A0C2W4Y7</accession>
<reference evidence="2 3" key="1">
    <citation type="submission" date="2015-01" db="EMBL/GenBank/DDBJ databases">
        <title>Genome sequence of Jeotgalibacillus alimentarius.</title>
        <authorList>
            <person name="Goh K.M."/>
            <person name="Chan K.-G."/>
            <person name="Yaakop A.S."/>
            <person name="Ee R."/>
            <person name="Gan H.M."/>
            <person name="Chan C.S."/>
        </authorList>
    </citation>
    <scope>NUCLEOTIDE SEQUENCE [LARGE SCALE GENOMIC DNA]</scope>
    <source>
        <strain evidence="2 3">YKJ-13</strain>
    </source>
</reference>